<name>A0A5B7KA37_PORTR</name>
<dbReference type="AlphaFoldDB" id="A0A5B7KA37"/>
<dbReference type="EMBL" id="VSRR010138764">
    <property type="protein sequence ID" value="MPD03950.1"/>
    <property type="molecule type" value="Genomic_DNA"/>
</dbReference>
<dbReference type="Proteomes" id="UP000324222">
    <property type="component" value="Unassembled WGS sequence"/>
</dbReference>
<reference evidence="1 2" key="1">
    <citation type="submission" date="2019-05" db="EMBL/GenBank/DDBJ databases">
        <title>Another draft genome of Portunus trituberculatus and its Hox gene families provides insights of decapod evolution.</title>
        <authorList>
            <person name="Jeong J.-H."/>
            <person name="Song I."/>
            <person name="Kim S."/>
            <person name="Choi T."/>
            <person name="Kim D."/>
            <person name="Ryu S."/>
            <person name="Kim W."/>
        </authorList>
    </citation>
    <scope>NUCLEOTIDE SEQUENCE [LARGE SCALE GENOMIC DNA]</scope>
    <source>
        <tissue evidence="1">Muscle</tissue>
    </source>
</reference>
<protein>
    <submittedName>
        <fullName evidence="1">Uncharacterized protein</fullName>
    </submittedName>
</protein>
<comment type="caution">
    <text evidence="1">The sequence shown here is derived from an EMBL/GenBank/DDBJ whole genome shotgun (WGS) entry which is preliminary data.</text>
</comment>
<evidence type="ECO:0000313" key="2">
    <source>
        <dbReference type="Proteomes" id="UP000324222"/>
    </source>
</evidence>
<gene>
    <name evidence="1" type="ORF">E2C01_099611</name>
</gene>
<keyword evidence="2" id="KW-1185">Reference proteome</keyword>
<evidence type="ECO:0000313" key="1">
    <source>
        <dbReference type="EMBL" id="MPD03950.1"/>
    </source>
</evidence>
<organism evidence="1 2">
    <name type="scientific">Portunus trituberculatus</name>
    <name type="common">Swimming crab</name>
    <name type="synonym">Neptunus trituberculatus</name>
    <dbReference type="NCBI Taxonomy" id="210409"/>
    <lineage>
        <taxon>Eukaryota</taxon>
        <taxon>Metazoa</taxon>
        <taxon>Ecdysozoa</taxon>
        <taxon>Arthropoda</taxon>
        <taxon>Crustacea</taxon>
        <taxon>Multicrustacea</taxon>
        <taxon>Malacostraca</taxon>
        <taxon>Eumalacostraca</taxon>
        <taxon>Eucarida</taxon>
        <taxon>Decapoda</taxon>
        <taxon>Pleocyemata</taxon>
        <taxon>Brachyura</taxon>
        <taxon>Eubrachyura</taxon>
        <taxon>Portunoidea</taxon>
        <taxon>Portunidae</taxon>
        <taxon>Portuninae</taxon>
        <taxon>Portunus</taxon>
    </lineage>
</organism>
<sequence length="56" mass="6639">MINAAMKRRIVTTHYPPPSFHTSFRVLPCRALIRVLYIHRCGRRRRAVPRLTLLEP</sequence>
<accession>A0A5B7KA37</accession>
<proteinExistence type="predicted"/>